<gene>
    <name evidence="1" type="ORF">LCGC14_0970100</name>
</gene>
<evidence type="ECO:0000313" key="1">
    <source>
        <dbReference type="EMBL" id="KKN17002.1"/>
    </source>
</evidence>
<accession>A0A0F9NY15</accession>
<sequence length="100" mass="11510">MNEKLILENQHAIMKALALIDKGEISQKDYELLKNQIVETEDYLSPKEEPSLTDKTRKALEEKGICPDCNGEIKIRNPTGKCDHLYYPEYKQDALRGKSE</sequence>
<dbReference type="AlphaFoldDB" id="A0A0F9NY15"/>
<dbReference type="EMBL" id="LAZR01003564">
    <property type="protein sequence ID" value="KKN17002.1"/>
    <property type="molecule type" value="Genomic_DNA"/>
</dbReference>
<name>A0A0F9NY15_9ZZZZ</name>
<comment type="caution">
    <text evidence="1">The sequence shown here is derived from an EMBL/GenBank/DDBJ whole genome shotgun (WGS) entry which is preliminary data.</text>
</comment>
<organism evidence="1">
    <name type="scientific">marine sediment metagenome</name>
    <dbReference type="NCBI Taxonomy" id="412755"/>
    <lineage>
        <taxon>unclassified sequences</taxon>
        <taxon>metagenomes</taxon>
        <taxon>ecological metagenomes</taxon>
    </lineage>
</organism>
<reference evidence="1" key="1">
    <citation type="journal article" date="2015" name="Nature">
        <title>Complex archaea that bridge the gap between prokaryotes and eukaryotes.</title>
        <authorList>
            <person name="Spang A."/>
            <person name="Saw J.H."/>
            <person name="Jorgensen S.L."/>
            <person name="Zaremba-Niedzwiedzka K."/>
            <person name="Martijn J."/>
            <person name="Lind A.E."/>
            <person name="van Eijk R."/>
            <person name="Schleper C."/>
            <person name="Guy L."/>
            <person name="Ettema T.J."/>
        </authorList>
    </citation>
    <scope>NUCLEOTIDE SEQUENCE</scope>
</reference>
<proteinExistence type="predicted"/>
<protein>
    <submittedName>
        <fullName evidence="1">Uncharacterized protein</fullName>
    </submittedName>
</protein>